<evidence type="ECO:0000256" key="17">
    <source>
        <dbReference type="RuleBase" id="RU003750"/>
    </source>
</evidence>
<comment type="similarity">
    <text evidence="4 17">Belongs to the CDP-alcohol phosphatidyltransferase class-I family.</text>
</comment>
<dbReference type="GO" id="GO:0016020">
    <property type="term" value="C:membrane"/>
    <property type="evidence" value="ECO:0007669"/>
    <property type="project" value="UniProtKB-SubCell"/>
</dbReference>
<comment type="function">
    <text evidence="1">This protein catalyzes the committed step to the synthesis of the acidic phospholipids.</text>
</comment>
<evidence type="ECO:0000256" key="7">
    <source>
        <dbReference type="ARBA" id="ARBA00022516"/>
    </source>
</evidence>
<dbReference type="InterPro" id="IPR004570">
    <property type="entry name" value="Phosphatidylglycerol_P_synth"/>
</dbReference>
<dbReference type="AlphaFoldDB" id="A0A1E8EXY2"/>
<keyword evidence="20" id="KW-1185">Reference proteome</keyword>
<feature type="transmembrane region" description="Helical" evidence="18">
    <location>
        <begin position="29"/>
        <end position="50"/>
    </location>
</feature>
<evidence type="ECO:0000256" key="10">
    <source>
        <dbReference type="ARBA" id="ARBA00022989"/>
    </source>
</evidence>
<comment type="pathway">
    <text evidence="3">Phospholipid metabolism; phosphatidylglycerol biosynthesis; phosphatidylglycerol from CDP-diacylglycerol: step 1/2.</text>
</comment>
<keyword evidence="10 18" id="KW-1133">Transmembrane helix</keyword>
<feature type="transmembrane region" description="Helical" evidence="18">
    <location>
        <begin position="88"/>
        <end position="108"/>
    </location>
</feature>
<keyword evidence="7" id="KW-0444">Lipid biosynthesis</keyword>
<dbReference type="PATRIC" id="fig|1121290.3.peg.1743"/>
<evidence type="ECO:0000256" key="2">
    <source>
        <dbReference type="ARBA" id="ARBA00004141"/>
    </source>
</evidence>
<evidence type="ECO:0000256" key="5">
    <source>
        <dbReference type="ARBA" id="ARBA00013170"/>
    </source>
</evidence>
<evidence type="ECO:0000256" key="16">
    <source>
        <dbReference type="NCBIfam" id="TIGR00560"/>
    </source>
</evidence>
<dbReference type="InterPro" id="IPR000462">
    <property type="entry name" value="CDP-OH_P_trans"/>
</dbReference>
<evidence type="ECO:0000313" key="19">
    <source>
        <dbReference type="EMBL" id="OFI05375.1"/>
    </source>
</evidence>
<sequence>MNIPNMLTLFRLFLIPVFAITFFSNIKNSLIFSILIFLLAGFTDILDGYIARKYKLITKCGIILDPLADKLMLITVLTCLTIKSYSPLWILIIVTIKEFSMIIGGAILYNKNTVIPSNKFGKIATLLFYIAIFTMIFNVKIADFLLYIAVFSTIIAFINYFAIYLKDKKETS</sequence>
<evidence type="ECO:0000256" key="4">
    <source>
        <dbReference type="ARBA" id="ARBA00010441"/>
    </source>
</evidence>
<reference evidence="19 20" key="1">
    <citation type="submission" date="2016-06" db="EMBL/GenBank/DDBJ databases">
        <title>Genome sequence of Clostridium acetireducens DSM 10703.</title>
        <authorList>
            <person name="Poehlein A."/>
            <person name="Fluechter S."/>
            <person name="Duerre P."/>
            <person name="Daniel R."/>
        </authorList>
    </citation>
    <scope>NUCLEOTIDE SEQUENCE [LARGE SCALE GENOMIC DNA]</scope>
    <source>
        <strain evidence="19 20">DSM 10703</strain>
    </source>
</reference>
<dbReference type="PANTHER" id="PTHR14269">
    <property type="entry name" value="CDP-DIACYLGLYCEROL--GLYCEROL-3-PHOSPHATE 3-PHOSPHATIDYLTRANSFERASE-RELATED"/>
    <property type="match status" value="1"/>
</dbReference>
<evidence type="ECO:0000256" key="14">
    <source>
        <dbReference type="ARBA" id="ARBA00023264"/>
    </source>
</evidence>
<dbReference type="UniPathway" id="UPA00084">
    <property type="reaction ID" value="UER00503"/>
</dbReference>
<evidence type="ECO:0000256" key="12">
    <source>
        <dbReference type="ARBA" id="ARBA00023136"/>
    </source>
</evidence>
<comment type="caution">
    <text evidence="19">The sequence shown here is derived from an EMBL/GenBank/DDBJ whole genome shotgun (WGS) entry which is preliminary data.</text>
</comment>
<evidence type="ECO:0000313" key="20">
    <source>
        <dbReference type="Proteomes" id="UP000175744"/>
    </source>
</evidence>
<evidence type="ECO:0000256" key="6">
    <source>
        <dbReference type="ARBA" id="ARBA00014944"/>
    </source>
</evidence>
<evidence type="ECO:0000256" key="3">
    <source>
        <dbReference type="ARBA" id="ARBA00005042"/>
    </source>
</evidence>
<dbReference type="NCBIfam" id="TIGR00560">
    <property type="entry name" value="pgsA"/>
    <property type="match status" value="1"/>
</dbReference>
<evidence type="ECO:0000256" key="9">
    <source>
        <dbReference type="ARBA" id="ARBA00022692"/>
    </source>
</evidence>
<evidence type="ECO:0000256" key="13">
    <source>
        <dbReference type="ARBA" id="ARBA00023209"/>
    </source>
</evidence>
<accession>A0A1E8EXY2</accession>
<keyword evidence="8 17" id="KW-0808">Transferase</keyword>
<dbReference type="PANTHER" id="PTHR14269:SF62">
    <property type="entry name" value="CDP-DIACYLGLYCEROL--GLYCEROL-3-PHOSPHATE 3-PHOSPHATIDYLTRANSFERASE 1, CHLOROPLASTIC"/>
    <property type="match status" value="1"/>
</dbReference>
<comment type="catalytic activity">
    <reaction evidence="15">
        <text>a CDP-1,2-diacyl-sn-glycerol + sn-glycerol 3-phosphate = a 1,2-diacyl-sn-glycero-3-phospho-(1'-sn-glycero-3'-phosphate) + CMP + H(+)</text>
        <dbReference type="Rhea" id="RHEA:12593"/>
        <dbReference type="ChEBI" id="CHEBI:15378"/>
        <dbReference type="ChEBI" id="CHEBI:57597"/>
        <dbReference type="ChEBI" id="CHEBI:58332"/>
        <dbReference type="ChEBI" id="CHEBI:60110"/>
        <dbReference type="ChEBI" id="CHEBI:60377"/>
        <dbReference type="EC" id="2.7.8.5"/>
    </reaction>
</comment>
<protein>
    <recommendedName>
        <fullName evidence="6 16">CDP-diacylglycerol--glycerol-3-phosphate 3-phosphatidyltransferase</fullName>
        <ecNumber evidence="5 16">2.7.8.5</ecNumber>
    </recommendedName>
</protein>
<dbReference type="Gene3D" id="1.20.120.1760">
    <property type="match status" value="1"/>
</dbReference>
<keyword evidence="9 18" id="KW-0812">Transmembrane</keyword>
<dbReference type="OrthoDB" id="9796672at2"/>
<dbReference type="PROSITE" id="PS00379">
    <property type="entry name" value="CDP_ALCOHOL_P_TRANSF"/>
    <property type="match status" value="1"/>
</dbReference>
<dbReference type="STRING" id="1121290.CLAOCE_17520"/>
<evidence type="ECO:0000256" key="8">
    <source>
        <dbReference type="ARBA" id="ARBA00022679"/>
    </source>
</evidence>
<dbReference type="GO" id="GO:0006655">
    <property type="term" value="P:phosphatidylglycerol biosynthetic process"/>
    <property type="evidence" value="ECO:0007669"/>
    <property type="project" value="UniProtKB-UniPathway"/>
</dbReference>
<proteinExistence type="inferred from homology"/>
<comment type="subcellular location">
    <subcellularLocation>
        <location evidence="2">Membrane</location>
        <topology evidence="2">Multi-pass membrane protein</topology>
    </subcellularLocation>
</comment>
<dbReference type="EC" id="2.7.8.5" evidence="5 16"/>
<evidence type="ECO:0000256" key="11">
    <source>
        <dbReference type="ARBA" id="ARBA00023098"/>
    </source>
</evidence>
<feature type="transmembrane region" description="Helical" evidence="18">
    <location>
        <begin position="120"/>
        <end position="138"/>
    </location>
</feature>
<keyword evidence="11" id="KW-0443">Lipid metabolism</keyword>
<evidence type="ECO:0000256" key="18">
    <source>
        <dbReference type="SAM" id="Phobius"/>
    </source>
</evidence>
<dbReference type="Proteomes" id="UP000175744">
    <property type="component" value="Unassembled WGS sequence"/>
</dbReference>
<dbReference type="RefSeq" id="WP_070110722.1">
    <property type="nucleotide sequence ID" value="NZ_LZFO01000028.1"/>
</dbReference>
<dbReference type="InterPro" id="IPR048254">
    <property type="entry name" value="CDP_ALCOHOL_P_TRANSF_CS"/>
</dbReference>
<dbReference type="InterPro" id="IPR043130">
    <property type="entry name" value="CDP-OH_PTrfase_TM_dom"/>
</dbReference>
<dbReference type="Pfam" id="PF01066">
    <property type="entry name" value="CDP-OH_P_transf"/>
    <property type="match status" value="1"/>
</dbReference>
<keyword evidence="13" id="KW-0594">Phospholipid biosynthesis</keyword>
<organism evidence="19 20">
    <name type="scientific">Clostridium acetireducens DSM 10703</name>
    <dbReference type="NCBI Taxonomy" id="1121290"/>
    <lineage>
        <taxon>Bacteria</taxon>
        <taxon>Bacillati</taxon>
        <taxon>Bacillota</taxon>
        <taxon>Clostridia</taxon>
        <taxon>Eubacteriales</taxon>
        <taxon>Clostridiaceae</taxon>
        <taxon>Clostridium</taxon>
    </lineage>
</organism>
<feature type="transmembrane region" description="Helical" evidence="18">
    <location>
        <begin position="144"/>
        <end position="165"/>
    </location>
</feature>
<keyword evidence="14" id="KW-1208">Phospholipid metabolism</keyword>
<dbReference type="EMBL" id="LZFO01000028">
    <property type="protein sequence ID" value="OFI05375.1"/>
    <property type="molecule type" value="Genomic_DNA"/>
</dbReference>
<evidence type="ECO:0000256" key="15">
    <source>
        <dbReference type="ARBA" id="ARBA00048586"/>
    </source>
</evidence>
<name>A0A1E8EXY2_9CLOT</name>
<dbReference type="GO" id="GO:0008444">
    <property type="term" value="F:CDP-diacylglycerol-glycerol-3-phosphate 3-phosphatidyltransferase activity"/>
    <property type="evidence" value="ECO:0007669"/>
    <property type="project" value="UniProtKB-UniRule"/>
</dbReference>
<dbReference type="InterPro" id="IPR050324">
    <property type="entry name" value="CDP-alcohol_PTase-I"/>
</dbReference>
<dbReference type="PIRSF" id="PIRSF000847">
    <property type="entry name" value="Phos_ph_gly_syn"/>
    <property type="match status" value="1"/>
</dbReference>
<gene>
    <name evidence="19" type="primary">pgsA_2</name>
    <name evidence="19" type="ORF">CLOACE_17520</name>
</gene>
<keyword evidence="12 18" id="KW-0472">Membrane</keyword>
<evidence type="ECO:0000256" key="1">
    <source>
        <dbReference type="ARBA" id="ARBA00003973"/>
    </source>
</evidence>